<keyword evidence="5 8" id="KW-0547">Nucleotide-binding</keyword>
<gene>
    <name evidence="11" type="primary">LOC101847449</name>
</gene>
<dbReference type="Gene3D" id="1.10.510.10">
    <property type="entry name" value="Transferase(Phosphotransferase) domain 1"/>
    <property type="match status" value="1"/>
</dbReference>
<dbReference type="Pfam" id="PF00069">
    <property type="entry name" value="Pkinase"/>
    <property type="match status" value="1"/>
</dbReference>
<dbReference type="PROSITE" id="PS00107">
    <property type="entry name" value="PROTEIN_KINASE_ATP"/>
    <property type="match status" value="1"/>
</dbReference>
<evidence type="ECO:0000256" key="1">
    <source>
        <dbReference type="ARBA" id="ARBA00004496"/>
    </source>
</evidence>
<dbReference type="InterPro" id="IPR041309">
    <property type="entry name" value="TBK1_CC1"/>
</dbReference>
<accession>A0ABM0K2N6</accession>
<dbReference type="RefSeq" id="XP_005107353.2">
    <property type="nucleotide sequence ID" value="XM_005107296.3"/>
</dbReference>
<name>A0ABM0K2N6_APLCA</name>
<reference evidence="11" key="1">
    <citation type="submission" date="2025-08" db="UniProtKB">
        <authorList>
            <consortium name="RefSeq"/>
        </authorList>
    </citation>
    <scope>IDENTIFICATION</scope>
</reference>
<comment type="subcellular location">
    <subcellularLocation>
        <location evidence="1">Cytoplasm</location>
    </subcellularLocation>
</comment>
<proteinExistence type="predicted"/>
<dbReference type="Pfam" id="PF18394">
    <property type="entry name" value="TBK1_CCD1"/>
    <property type="match status" value="1"/>
</dbReference>
<keyword evidence="6 11" id="KW-0418">Kinase</keyword>
<keyword evidence="2" id="KW-0963">Cytoplasm</keyword>
<keyword evidence="3" id="KW-0723">Serine/threonine-protein kinase</keyword>
<dbReference type="PROSITE" id="PS50011">
    <property type="entry name" value="PROTEIN_KINASE_DOM"/>
    <property type="match status" value="1"/>
</dbReference>
<dbReference type="CDD" id="cd12219">
    <property type="entry name" value="Ubl_TBK1_like"/>
    <property type="match status" value="1"/>
</dbReference>
<feature type="binding site" evidence="8">
    <location>
        <position position="56"/>
    </location>
    <ligand>
        <name>ATP</name>
        <dbReference type="ChEBI" id="CHEBI:30616"/>
    </ligand>
</feature>
<evidence type="ECO:0000256" key="5">
    <source>
        <dbReference type="ARBA" id="ARBA00022741"/>
    </source>
</evidence>
<evidence type="ECO:0000256" key="4">
    <source>
        <dbReference type="ARBA" id="ARBA00022679"/>
    </source>
</evidence>
<dbReference type="SUPFAM" id="SSF56112">
    <property type="entry name" value="Protein kinase-like (PK-like)"/>
    <property type="match status" value="1"/>
</dbReference>
<organism evidence="10 11">
    <name type="scientific">Aplysia californica</name>
    <name type="common">California sea hare</name>
    <dbReference type="NCBI Taxonomy" id="6500"/>
    <lineage>
        <taxon>Eukaryota</taxon>
        <taxon>Metazoa</taxon>
        <taxon>Spiralia</taxon>
        <taxon>Lophotrochozoa</taxon>
        <taxon>Mollusca</taxon>
        <taxon>Gastropoda</taxon>
        <taxon>Heterobranchia</taxon>
        <taxon>Euthyneura</taxon>
        <taxon>Tectipleura</taxon>
        <taxon>Aplysiida</taxon>
        <taxon>Aplysioidea</taxon>
        <taxon>Aplysiidae</taxon>
        <taxon>Aplysia</taxon>
    </lineage>
</organism>
<dbReference type="Gene3D" id="3.30.200.20">
    <property type="entry name" value="Phosphorylase Kinase, domain 1"/>
    <property type="match status" value="1"/>
</dbReference>
<evidence type="ECO:0000256" key="6">
    <source>
        <dbReference type="ARBA" id="ARBA00022777"/>
    </source>
</evidence>
<dbReference type="SMART" id="SM00220">
    <property type="entry name" value="S_TKc"/>
    <property type="match status" value="1"/>
</dbReference>
<dbReference type="Gene3D" id="3.10.20.90">
    <property type="entry name" value="Phosphatidylinositol 3-kinase Catalytic Subunit, Chain A, domain 1"/>
    <property type="match status" value="1"/>
</dbReference>
<protein>
    <submittedName>
        <fullName evidence="11">Serine/threonine-protein kinase TBK1</fullName>
    </submittedName>
</protein>
<feature type="domain" description="Protein kinase" evidence="9">
    <location>
        <begin position="27"/>
        <end position="320"/>
    </location>
</feature>
<dbReference type="InterPro" id="IPR011009">
    <property type="entry name" value="Kinase-like_dom_sf"/>
</dbReference>
<evidence type="ECO:0000256" key="2">
    <source>
        <dbReference type="ARBA" id="ARBA00022490"/>
    </source>
</evidence>
<keyword evidence="10" id="KW-1185">Reference proteome</keyword>
<dbReference type="PANTHER" id="PTHR22969:SF15">
    <property type="entry name" value="FI05319P"/>
    <property type="match status" value="1"/>
</dbReference>
<dbReference type="GeneID" id="101847449"/>
<dbReference type="Proteomes" id="UP000694888">
    <property type="component" value="Unplaced"/>
</dbReference>
<dbReference type="InterPro" id="IPR051180">
    <property type="entry name" value="IKK"/>
</dbReference>
<evidence type="ECO:0000256" key="7">
    <source>
        <dbReference type="ARBA" id="ARBA00022840"/>
    </source>
</evidence>
<evidence type="ECO:0000313" key="10">
    <source>
        <dbReference type="Proteomes" id="UP000694888"/>
    </source>
</evidence>
<keyword evidence="7 8" id="KW-0067">ATP-binding</keyword>
<evidence type="ECO:0000259" key="9">
    <source>
        <dbReference type="PROSITE" id="PS50011"/>
    </source>
</evidence>
<keyword evidence="4" id="KW-0808">Transferase</keyword>
<evidence type="ECO:0000256" key="3">
    <source>
        <dbReference type="ARBA" id="ARBA00022527"/>
    </source>
</evidence>
<evidence type="ECO:0000313" key="11">
    <source>
        <dbReference type="RefSeq" id="XP_005107353.2"/>
    </source>
</evidence>
<sequence>MMCSVFDNVFFPQCPPGTLLFSENYTWNTADSVGRGASAVVFLGRHKVQGTVVAVKVFHDHVGYKQDDVRELELLRQLDHPNIIRLLAIETETSKQKKVLVMEYCEGASLHHMLDQPTYYYGLPESEYLLVLTHVAAGMRYLRDKNVVHRDIKPGNIMRYLSLEGFSQYKLTDFGAARNLDEDESFMSLYGTEEYLHPGIYERAVLKLPTAQSFDAKVDLWSLGVTFYHTATGQLPFQPHGGRSNRQTMFQIITQKESGVISGVQSFQNGPIQWKRDLPETSPLSSGLQSIVVPLLAGLMEPNEAKMITYDTFFKIVENVRQKRTVSVFHFSRCEDLKVYADQNTTLPGLQDLIASLTDISASEQILLVGGHCLDQVVDPMCPLHNYPPRLLVDSIYLFQKEMSDSTRLQKPEIPPFPEFSAYADMDSDARLAHNCAARAELIRRFQNKVQGQQQKLMDGLLYFRLYVETRLQATKVSQDSMRQLMDDCKVHIDMFFNMALALRDTVACRMPDRPELALLDDIVQDSVIRQVHKKATERNSEIEQYREGLVKRLDDVKAFACKVSAVCGDEKCSDKVSHHMSTISSVSSRFRRDKSVKHQMTSHDENIHRFERQKLQVHCATMKSIFTDHCFRQLESVYRSALHTCESLTKCLNRVMKIEKNINSVLNCHKLLNEKVMKLGRTINLKFVKESGFESGQTAASSSSWPGTLGPCEGTMESTRPLSDPAVGTDLWNVQAANAAPSASDEAKVVSEVAVDLREKLLDLQRSLDTNFDLLRGLEEPLQSSGSLSRRVDPVHLAEYVDSLAHRSSPLAVSSPMEPMDESEALLALPRPPGPLQVAQASPLDLGVLPAGVLLKSVFQEGSELPLHNNLFPLSSMQTAKVDNRFTSQLPPVASLPATTMAALRTDANLLVSGLPTLNGARVPTESEVSLGTMQETLAGGQGYHSRDILHE</sequence>
<dbReference type="InterPro" id="IPR017441">
    <property type="entry name" value="Protein_kinase_ATP_BS"/>
</dbReference>
<evidence type="ECO:0000256" key="8">
    <source>
        <dbReference type="PROSITE-ProRule" id="PRU10141"/>
    </source>
</evidence>
<dbReference type="GO" id="GO:0016301">
    <property type="term" value="F:kinase activity"/>
    <property type="evidence" value="ECO:0007669"/>
    <property type="project" value="UniProtKB-KW"/>
</dbReference>
<dbReference type="Gene3D" id="1.20.1270.420">
    <property type="match status" value="1"/>
</dbReference>
<dbReference type="PANTHER" id="PTHR22969">
    <property type="entry name" value="IKB KINASE"/>
    <property type="match status" value="1"/>
</dbReference>
<dbReference type="InterPro" id="IPR000719">
    <property type="entry name" value="Prot_kinase_dom"/>
</dbReference>